<dbReference type="GO" id="GO:0051607">
    <property type="term" value="P:defense response to virus"/>
    <property type="evidence" value="ECO:0007669"/>
    <property type="project" value="UniProtKB-KW"/>
</dbReference>
<dbReference type="InterPro" id="IPR006474">
    <property type="entry name" value="Helicase_Cas3_CRISPR-ass_core"/>
</dbReference>
<proteinExistence type="inferred from homology"/>
<dbReference type="InterPro" id="IPR001650">
    <property type="entry name" value="Helicase_C-like"/>
</dbReference>
<keyword evidence="3" id="KW-0540">Nuclease</keyword>
<dbReference type="SUPFAM" id="SSF52540">
    <property type="entry name" value="P-loop containing nucleoside triphosphate hydrolases"/>
    <property type="match status" value="1"/>
</dbReference>
<dbReference type="InterPro" id="IPR006674">
    <property type="entry name" value="HD_domain"/>
</dbReference>
<evidence type="ECO:0000256" key="6">
    <source>
        <dbReference type="ARBA" id="ARBA00022801"/>
    </source>
</evidence>
<dbReference type="PROSITE" id="PS51643">
    <property type="entry name" value="HD_CAS3"/>
    <property type="match status" value="1"/>
</dbReference>
<organism evidence="13 14">
    <name type="scientific">Streptococcus equi subsp. ruminatorum</name>
    <dbReference type="NCBI Taxonomy" id="254358"/>
    <lineage>
        <taxon>Bacteria</taxon>
        <taxon>Bacillati</taxon>
        <taxon>Bacillota</taxon>
        <taxon>Bacilli</taxon>
        <taxon>Lactobacillales</taxon>
        <taxon>Streptococcaceae</taxon>
        <taxon>Streptococcus</taxon>
    </lineage>
</organism>
<feature type="domain" description="HD Cas3-type" evidence="11">
    <location>
        <begin position="13"/>
        <end position="224"/>
    </location>
</feature>
<feature type="domain" description="HD" evidence="12">
    <location>
        <begin position="20"/>
        <end position="139"/>
    </location>
</feature>
<evidence type="ECO:0000256" key="2">
    <source>
        <dbReference type="ARBA" id="ARBA00009046"/>
    </source>
</evidence>
<protein>
    <submittedName>
        <fullName evidence="13">CRISPR-associated helicase Cas3</fullName>
    </submittedName>
</protein>
<dbReference type="Pfam" id="PF04851">
    <property type="entry name" value="ResIII"/>
    <property type="match status" value="1"/>
</dbReference>
<dbReference type="PROSITE" id="PS51194">
    <property type="entry name" value="HELICASE_CTER"/>
    <property type="match status" value="1"/>
</dbReference>
<keyword evidence="5" id="KW-0547">Nucleotide-binding</keyword>
<evidence type="ECO:0000259" key="12">
    <source>
        <dbReference type="PROSITE" id="PS51831"/>
    </source>
</evidence>
<dbReference type="GO" id="GO:0046872">
    <property type="term" value="F:metal ion binding"/>
    <property type="evidence" value="ECO:0007669"/>
    <property type="project" value="UniProtKB-KW"/>
</dbReference>
<dbReference type="InterPro" id="IPR003607">
    <property type="entry name" value="HD/PDEase_dom"/>
</dbReference>
<dbReference type="Pfam" id="PF22590">
    <property type="entry name" value="Cas3-like_C_2"/>
    <property type="match status" value="1"/>
</dbReference>
<comment type="similarity">
    <text evidence="2">In the central section; belongs to the CRISPR-associated helicase Cas3 family.</text>
</comment>
<dbReference type="GO" id="GO:0005524">
    <property type="term" value="F:ATP binding"/>
    <property type="evidence" value="ECO:0007669"/>
    <property type="project" value="UniProtKB-KW"/>
</dbReference>
<dbReference type="Gene3D" id="1.10.3210.30">
    <property type="match status" value="1"/>
</dbReference>
<dbReference type="SMART" id="SM00471">
    <property type="entry name" value="HDc"/>
    <property type="match status" value="1"/>
</dbReference>
<dbReference type="AlphaFoldDB" id="A0A6M1KQ79"/>
<keyword evidence="4" id="KW-0479">Metal-binding</keyword>
<comment type="similarity">
    <text evidence="1">In the N-terminal section; belongs to the CRISPR-associated nuclease Cas3-HD family.</text>
</comment>
<dbReference type="CDD" id="cd17930">
    <property type="entry name" value="DEXHc_cas3"/>
    <property type="match status" value="1"/>
</dbReference>
<dbReference type="GO" id="GO:0016787">
    <property type="term" value="F:hydrolase activity"/>
    <property type="evidence" value="ECO:0007669"/>
    <property type="project" value="UniProtKB-KW"/>
</dbReference>
<dbReference type="GO" id="GO:0003677">
    <property type="term" value="F:DNA binding"/>
    <property type="evidence" value="ECO:0007669"/>
    <property type="project" value="InterPro"/>
</dbReference>
<evidence type="ECO:0000256" key="5">
    <source>
        <dbReference type="ARBA" id="ARBA00022741"/>
    </source>
</evidence>
<dbReference type="InterPro" id="IPR027417">
    <property type="entry name" value="P-loop_NTPase"/>
</dbReference>
<evidence type="ECO:0000256" key="4">
    <source>
        <dbReference type="ARBA" id="ARBA00022723"/>
    </source>
</evidence>
<keyword evidence="7" id="KW-0347">Helicase</keyword>
<dbReference type="SMART" id="SM00490">
    <property type="entry name" value="HELICc"/>
    <property type="match status" value="1"/>
</dbReference>
<evidence type="ECO:0000259" key="10">
    <source>
        <dbReference type="PROSITE" id="PS51194"/>
    </source>
</evidence>
<dbReference type="InterPro" id="IPR054712">
    <property type="entry name" value="Cas3-like_dom"/>
</dbReference>
<reference evidence="13 14" key="1">
    <citation type="submission" date="2020-02" db="EMBL/GenBank/DDBJ databases">
        <title>M-like protein SrM is not crucial to the virulence of a novel isolate of Streptococcus equi subsp. ruminatorum from Macaca mulatta.</title>
        <authorList>
            <person name="Guo G."/>
            <person name="Cheng L."/>
            <person name="Zhang W."/>
        </authorList>
    </citation>
    <scope>NUCLEOTIDE SEQUENCE [LARGE SCALE GENOMIC DNA]</scope>
    <source>
        <strain evidence="13 14">FJ1804</strain>
    </source>
</reference>
<evidence type="ECO:0000256" key="1">
    <source>
        <dbReference type="ARBA" id="ARBA00006847"/>
    </source>
</evidence>
<dbReference type="RefSeq" id="WP_164334951.1">
    <property type="nucleotide sequence ID" value="NZ_JAAKFZ010000002.1"/>
</dbReference>
<evidence type="ECO:0000256" key="7">
    <source>
        <dbReference type="ARBA" id="ARBA00022806"/>
    </source>
</evidence>
<keyword evidence="6" id="KW-0378">Hydrolase</keyword>
<keyword evidence="9" id="KW-0051">Antiviral defense</keyword>
<evidence type="ECO:0000313" key="14">
    <source>
        <dbReference type="Proteomes" id="UP000479499"/>
    </source>
</evidence>
<evidence type="ECO:0000313" key="13">
    <source>
        <dbReference type="EMBL" id="NGL83336.1"/>
    </source>
</evidence>
<dbReference type="NCBIfam" id="TIGR01596">
    <property type="entry name" value="cas3_HD"/>
    <property type="match status" value="1"/>
</dbReference>
<gene>
    <name evidence="13" type="primary">cas3</name>
    <name evidence="13" type="ORF">G5B50_00925</name>
</gene>
<dbReference type="EMBL" id="JAAKFZ010000002">
    <property type="protein sequence ID" value="NGL83336.1"/>
    <property type="molecule type" value="Genomic_DNA"/>
</dbReference>
<dbReference type="Pfam" id="PF01966">
    <property type="entry name" value="HD"/>
    <property type="match status" value="1"/>
</dbReference>
<evidence type="ECO:0000256" key="9">
    <source>
        <dbReference type="ARBA" id="ARBA00023118"/>
    </source>
</evidence>
<dbReference type="NCBIfam" id="TIGR01587">
    <property type="entry name" value="cas3_core"/>
    <property type="match status" value="1"/>
</dbReference>
<dbReference type="PROSITE" id="PS51831">
    <property type="entry name" value="HD"/>
    <property type="match status" value="1"/>
</dbReference>
<dbReference type="CDD" id="cd09641">
    <property type="entry name" value="Cas3''_I"/>
    <property type="match status" value="1"/>
</dbReference>
<dbReference type="GO" id="GO:0004386">
    <property type="term" value="F:helicase activity"/>
    <property type="evidence" value="ECO:0007669"/>
    <property type="project" value="UniProtKB-KW"/>
</dbReference>
<feature type="domain" description="Helicase C-terminal" evidence="10">
    <location>
        <begin position="507"/>
        <end position="659"/>
    </location>
</feature>
<dbReference type="InterPro" id="IPR038257">
    <property type="entry name" value="CRISPR-assoc_Cas3_HD_sf"/>
</dbReference>
<keyword evidence="8" id="KW-0067">ATP-binding</keyword>
<accession>A0A6M1KQ79</accession>
<dbReference type="Gene3D" id="3.40.50.300">
    <property type="entry name" value="P-loop containing nucleotide triphosphate hydrolases"/>
    <property type="match status" value="2"/>
</dbReference>
<evidence type="ECO:0000256" key="3">
    <source>
        <dbReference type="ARBA" id="ARBA00022722"/>
    </source>
</evidence>
<dbReference type="InterPro" id="IPR006483">
    <property type="entry name" value="CRISPR-assoc_Cas3_HD"/>
</dbReference>
<dbReference type="Proteomes" id="UP000479499">
    <property type="component" value="Unassembled WGS sequence"/>
</dbReference>
<dbReference type="InterPro" id="IPR006935">
    <property type="entry name" value="Helicase/UvrB_N"/>
</dbReference>
<name>A0A6M1KQ79_9STRE</name>
<comment type="caution">
    <text evidence="13">The sequence shown here is derived from an EMBL/GenBank/DDBJ whole genome shotgun (WGS) entry which is preliminary data.</text>
</comment>
<sequence length="817" mass="93842">MILAHYQGETGLTPAKEQSLEEHSFQVAELARAAATSIKQGDLVFLLGLFHDLGKAEYRFQEKLLKKPNSHVDHAYAGARYLYDEIGRVLSDYIRQYPDHKPLVLYFRDITSYVISAHHGMYDLRMTEPAEEASRFAYNKLLHRMFQERPDYHYQKDVLTFVEVLEQSLPRYGYDHLADLITRAFYNFQLAWDKLDMADTSEQDYYSGCFVRLYLSLLKNADVLDTINAYETVIEPLTEEKQEELRISYLEAVESLYASLGQSRLRLNAIRNKLAERVKGRGREDSTGIYRLNLPTGAGKTNLSLRYATHQMVYQQKKHFFYVTPFLSVLEQNALAMKQIIGEEGVLEHHSNVVREIDNANQNNDDTDEDRDSLQREYLIDSWDSPVVLTSMVQFFQTLFKTRSAHLRRFSSLMDSVVILDEVQSLPIEVTTLFNLTMTFLSRVMQTTLVLCTATQPAYDSESITHTLTYGGSKAEEADIVTVTDEEQLAFTRTELCKLSDNDEKTSLVELAHTILEQEMSTLVILNTKPAVERLYQLLRDQTERPLYQLSTNMCPKHRLDVIAEIKSRLPNNVPLICVSTQLIEAGVDIDFERVIRSYAGIDSIVQAAGRCNREGRRPIGQVLLVNLTDDEENLSHLKEIKHKKDATETILYQKTSPIDAVALNDAFFNCYYENNKHRLDYPLGDNETIYQYLSSNAPSNIKKGKLRQAFKTAGQKMDLIQDRSIGVLVFYDDGVGRERLEALEEQLLKSSYPNNEELKAIKAELKALQPYTITLRDNHELLKATRSYLSGQILILQEHYYHQTFGLTKEADSFIL</sequence>
<dbReference type="SUPFAM" id="SSF109604">
    <property type="entry name" value="HD-domain/PDEase-like"/>
    <property type="match status" value="1"/>
</dbReference>
<dbReference type="GO" id="GO:0004518">
    <property type="term" value="F:nuclease activity"/>
    <property type="evidence" value="ECO:0007669"/>
    <property type="project" value="UniProtKB-KW"/>
</dbReference>
<evidence type="ECO:0000256" key="8">
    <source>
        <dbReference type="ARBA" id="ARBA00022840"/>
    </source>
</evidence>
<evidence type="ECO:0000259" key="11">
    <source>
        <dbReference type="PROSITE" id="PS51643"/>
    </source>
</evidence>